<evidence type="ECO:0000256" key="1">
    <source>
        <dbReference type="PROSITE-ProRule" id="PRU00176"/>
    </source>
</evidence>
<dbReference type="Gene3D" id="3.30.70.330">
    <property type="match status" value="1"/>
</dbReference>
<feature type="domain" description="RRM" evidence="2">
    <location>
        <begin position="11"/>
        <end position="106"/>
    </location>
</feature>
<accession>F4RNC9</accession>
<dbReference type="GeneID" id="18923060"/>
<proteinExistence type="predicted"/>
<dbReference type="AlphaFoldDB" id="F4RNC9"/>
<gene>
    <name evidence="3" type="ORF">MELLADRAFT_107008</name>
</gene>
<dbReference type="OrthoDB" id="2496068at2759"/>
<dbReference type="PROSITE" id="PS50102">
    <property type="entry name" value="RRM"/>
    <property type="match status" value="1"/>
</dbReference>
<dbReference type="RefSeq" id="XP_007410618.1">
    <property type="nucleotide sequence ID" value="XM_007410556.1"/>
</dbReference>
<dbReference type="SUPFAM" id="SSF54928">
    <property type="entry name" value="RNA-binding domain, RBD"/>
    <property type="match status" value="1"/>
</dbReference>
<dbReference type="GO" id="GO:0003723">
    <property type="term" value="F:RNA binding"/>
    <property type="evidence" value="ECO:0007669"/>
    <property type="project" value="UniProtKB-UniRule"/>
</dbReference>
<reference evidence="4" key="1">
    <citation type="journal article" date="2011" name="Proc. Natl. Acad. Sci. U.S.A.">
        <title>Obligate biotrophy features unraveled by the genomic analysis of rust fungi.</title>
        <authorList>
            <person name="Duplessis S."/>
            <person name="Cuomo C.A."/>
            <person name="Lin Y.-C."/>
            <person name="Aerts A."/>
            <person name="Tisserant E."/>
            <person name="Veneault-Fourrey C."/>
            <person name="Joly D.L."/>
            <person name="Hacquard S."/>
            <person name="Amselem J."/>
            <person name="Cantarel B.L."/>
            <person name="Chiu R."/>
            <person name="Coutinho P.M."/>
            <person name="Feau N."/>
            <person name="Field M."/>
            <person name="Frey P."/>
            <person name="Gelhaye E."/>
            <person name="Goldberg J."/>
            <person name="Grabherr M.G."/>
            <person name="Kodira C.D."/>
            <person name="Kohler A."/>
            <person name="Kuees U."/>
            <person name="Lindquist E.A."/>
            <person name="Lucas S.M."/>
            <person name="Mago R."/>
            <person name="Mauceli E."/>
            <person name="Morin E."/>
            <person name="Murat C."/>
            <person name="Pangilinan J.L."/>
            <person name="Park R."/>
            <person name="Pearson M."/>
            <person name="Quesneville H."/>
            <person name="Rouhier N."/>
            <person name="Sakthikumar S."/>
            <person name="Salamov A.A."/>
            <person name="Schmutz J."/>
            <person name="Selles B."/>
            <person name="Shapiro H."/>
            <person name="Tanguay P."/>
            <person name="Tuskan G.A."/>
            <person name="Henrissat B."/>
            <person name="Van de Peer Y."/>
            <person name="Rouze P."/>
            <person name="Ellis J.G."/>
            <person name="Dodds P.N."/>
            <person name="Schein J.E."/>
            <person name="Zhong S."/>
            <person name="Hamelin R.C."/>
            <person name="Grigoriev I.V."/>
            <person name="Szabo L.J."/>
            <person name="Martin F."/>
        </authorList>
    </citation>
    <scope>NUCLEOTIDE SEQUENCE [LARGE SCALE GENOMIC DNA]</scope>
    <source>
        <strain evidence="4">98AG31 / pathotype 3-4-7</strain>
    </source>
</reference>
<keyword evidence="1" id="KW-0694">RNA-binding</keyword>
<dbReference type="VEuPathDB" id="FungiDB:MELLADRAFT_107008"/>
<sequence length="175" mass="19972">MLPKSINHLGYRPFILNIRCPSISLTSQSILWTINHFESRFGKISYCKFPKDPDTEWYRGFGFIHFIETSAALTCLKSGPIHEILIPSIQSQSLKHGQLRLSDLKTNEFQGDSEIIKCLVEQGKPSIHSGLEQRPTIDGIHAQAHQSVNHEELQSMIQAFGGFYGELLHKRRTRK</sequence>
<organism evidence="4">
    <name type="scientific">Melampsora larici-populina (strain 98AG31 / pathotype 3-4-7)</name>
    <name type="common">Poplar leaf rust fungus</name>
    <dbReference type="NCBI Taxonomy" id="747676"/>
    <lineage>
        <taxon>Eukaryota</taxon>
        <taxon>Fungi</taxon>
        <taxon>Dikarya</taxon>
        <taxon>Basidiomycota</taxon>
        <taxon>Pucciniomycotina</taxon>
        <taxon>Pucciniomycetes</taxon>
        <taxon>Pucciniales</taxon>
        <taxon>Melampsoraceae</taxon>
        <taxon>Melampsora</taxon>
    </lineage>
</organism>
<dbReference type="KEGG" id="mlr:MELLADRAFT_107008"/>
<keyword evidence="4" id="KW-1185">Reference proteome</keyword>
<evidence type="ECO:0000313" key="4">
    <source>
        <dbReference type="Proteomes" id="UP000001072"/>
    </source>
</evidence>
<dbReference type="EMBL" id="GL883110">
    <property type="protein sequence ID" value="EGG05967.1"/>
    <property type="molecule type" value="Genomic_DNA"/>
</dbReference>
<evidence type="ECO:0000313" key="3">
    <source>
        <dbReference type="EMBL" id="EGG05967.1"/>
    </source>
</evidence>
<dbReference type="InterPro" id="IPR012677">
    <property type="entry name" value="Nucleotide-bd_a/b_plait_sf"/>
</dbReference>
<protein>
    <recommendedName>
        <fullName evidence="2">RRM domain-containing protein</fullName>
    </recommendedName>
</protein>
<dbReference type="InterPro" id="IPR035979">
    <property type="entry name" value="RBD_domain_sf"/>
</dbReference>
<dbReference type="Proteomes" id="UP000001072">
    <property type="component" value="Unassembled WGS sequence"/>
</dbReference>
<dbReference type="InterPro" id="IPR000504">
    <property type="entry name" value="RRM_dom"/>
</dbReference>
<dbReference type="InParanoid" id="F4RNC9"/>
<dbReference type="HOGENOM" id="CLU_1532931_0_0_1"/>
<name>F4RNC9_MELLP</name>
<evidence type="ECO:0000259" key="2">
    <source>
        <dbReference type="PROSITE" id="PS50102"/>
    </source>
</evidence>